<keyword evidence="2" id="KW-1185">Reference proteome</keyword>
<dbReference type="GeneID" id="63807628"/>
<proteinExistence type="predicted"/>
<name>A0A1Y1W419_9FUNG</name>
<accession>A0A1Y1W419</accession>
<organism evidence="1 2">
    <name type="scientific">Linderina pennispora</name>
    <dbReference type="NCBI Taxonomy" id="61395"/>
    <lineage>
        <taxon>Eukaryota</taxon>
        <taxon>Fungi</taxon>
        <taxon>Fungi incertae sedis</taxon>
        <taxon>Zoopagomycota</taxon>
        <taxon>Kickxellomycotina</taxon>
        <taxon>Kickxellomycetes</taxon>
        <taxon>Kickxellales</taxon>
        <taxon>Kickxellaceae</taxon>
        <taxon>Linderina</taxon>
    </lineage>
</organism>
<evidence type="ECO:0000313" key="1">
    <source>
        <dbReference type="EMBL" id="ORX68310.1"/>
    </source>
</evidence>
<protein>
    <submittedName>
        <fullName evidence="1">Uncharacterized protein</fullName>
    </submittedName>
</protein>
<dbReference type="AlphaFoldDB" id="A0A1Y1W419"/>
<evidence type="ECO:0000313" key="2">
    <source>
        <dbReference type="Proteomes" id="UP000193922"/>
    </source>
</evidence>
<sequence length="163" mass="18651">MLGKRWIPNVAPPRRGFCSCQLSAICFRHVPLPVIRALWFCIPPPQFHAAVIEIEYNTKRSGRAQWKRDRCAYAVSQLCTPHPFLRAGRECHGFTDTMADLLFLRPLTMRDIINCQLLIPHFEVVDGTLICLTFLLLPFDDYCPLCIEPTTVVDSRTLMAGEF</sequence>
<comment type="caution">
    <text evidence="1">The sequence shown here is derived from an EMBL/GenBank/DDBJ whole genome shotgun (WGS) entry which is preliminary data.</text>
</comment>
<gene>
    <name evidence="1" type="ORF">DL89DRAFT_31202</name>
</gene>
<dbReference type="Proteomes" id="UP000193922">
    <property type="component" value="Unassembled WGS sequence"/>
</dbReference>
<dbReference type="EMBL" id="MCFD01000010">
    <property type="protein sequence ID" value="ORX68310.1"/>
    <property type="molecule type" value="Genomic_DNA"/>
</dbReference>
<dbReference type="RefSeq" id="XP_040742124.1">
    <property type="nucleotide sequence ID" value="XM_040890980.1"/>
</dbReference>
<reference evidence="1 2" key="1">
    <citation type="submission" date="2016-07" db="EMBL/GenBank/DDBJ databases">
        <title>Pervasive Adenine N6-methylation of Active Genes in Fungi.</title>
        <authorList>
            <consortium name="DOE Joint Genome Institute"/>
            <person name="Mondo S.J."/>
            <person name="Dannebaum R.O."/>
            <person name="Kuo R.C."/>
            <person name="Labutti K."/>
            <person name="Haridas S."/>
            <person name="Kuo A."/>
            <person name="Salamov A."/>
            <person name="Ahrendt S.R."/>
            <person name="Lipzen A."/>
            <person name="Sullivan W."/>
            <person name="Andreopoulos W.B."/>
            <person name="Clum A."/>
            <person name="Lindquist E."/>
            <person name="Daum C."/>
            <person name="Ramamoorthy G.K."/>
            <person name="Gryganskyi A."/>
            <person name="Culley D."/>
            <person name="Magnuson J.K."/>
            <person name="James T.Y."/>
            <person name="O'Malley M.A."/>
            <person name="Stajich J.E."/>
            <person name="Spatafora J.W."/>
            <person name="Visel A."/>
            <person name="Grigoriev I.V."/>
        </authorList>
    </citation>
    <scope>NUCLEOTIDE SEQUENCE [LARGE SCALE GENOMIC DNA]</scope>
    <source>
        <strain evidence="1 2">ATCC 12442</strain>
    </source>
</reference>